<organism evidence="2">
    <name type="scientific">Shewanella frigidimarina</name>
    <dbReference type="NCBI Taxonomy" id="56812"/>
    <lineage>
        <taxon>Bacteria</taxon>
        <taxon>Pseudomonadati</taxon>
        <taxon>Pseudomonadota</taxon>
        <taxon>Gammaproteobacteria</taxon>
        <taxon>Alteromonadales</taxon>
        <taxon>Shewanellaceae</taxon>
        <taxon>Shewanella</taxon>
    </lineage>
</organism>
<comment type="caution">
    <text evidence="2">The sequence shown here is derived from an EMBL/GenBank/DDBJ whole genome shotgun (WGS) entry which is preliminary data.</text>
</comment>
<dbReference type="PANTHER" id="PTHR33371">
    <property type="entry name" value="INTERMEMBRANE PHOSPHOLIPID TRANSPORT SYSTEM BINDING PROTEIN MLAD-RELATED"/>
    <property type="match status" value="1"/>
</dbReference>
<gene>
    <name evidence="2" type="ORF">AWJ07_11780</name>
</gene>
<dbReference type="NCBIfam" id="TIGR04430">
    <property type="entry name" value="OM_asym_MlaD"/>
    <property type="match status" value="1"/>
</dbReference>
<dbReference type="PANTHER" id="PTHR33371:SF4">
    <property type="entry name" value="INTERMEMBRANE PHOSPHOLIPID TRANSPORT SYSTEM BINDING PROTEIN MLAD"/>
    <property type="match status" value="1"/>
</dbReference>
<dbReference type="InterPro" id="IPR003399">
    <property type="entry name" value="Mce/MlaD"/>
</dbReference>
<evidence type="ECO:0000313" key="3">
    <source>
        <dbReference type="Proteomes" id="UP000055702"/>
    </source>
</evidence>
<sequence length="157" mass="17034">MLTRKIELMVGVFLLSGLLAFCVLVFNVANVELKSSAQTYELVAEFNNVGGLKVRSPVKVGGVVVGRVTDITLDTHKLVPIVTLTMDKRFDQFPETSSLAILTSGLLGEQFIGLTPGFMDDDISMLANGDKVHDTRGALILEDLIGQLLYSMSSKDK</sequence>
<dbReference type="RefSeq" id="WP_011638805.1">
    <property type="nucleotide sequence ID" value="NZ_JBBMQR010000007.1"/>
</dbReference>
<feature type="domain" description="Mce/MlaD" evidence="1">
    <location>
        <begin position="38"/>
        <end position="117"/>
    </location>
</feature>
<dbReference type="GO" id="GO:0005543">
    <property type="term" value="F:phospholipid binding"/>
    <property type="evidence" value="ECO:0007669"/>
    <property type="project" value="TreeGrafter"/>
</dbReference>
<dbReference type="Proteomes" id="UP000055702">
    <property type="component" value="Unassembled WGS sequence"/>
</dbReference>
<dbReference type="GO" id="GO:0005548">
    <property type="term" value="F:phospholipid transporter activity"/>
    <property type="evidence" value="ECO:0007669"/>
    <property type="project" value="TreeGrafter"/>
</dbReference>
<reference evidence="2 3" key="1">
    <citation type="submission" date="2016-01" db="EMBL/GenBank/DDBJ databases">
        <title>Draft genome of the antarctic isolate Shewanella frigidimarina Ag06-30.</title>
        <authorList>
            <person name="Parmeciano Di Noto G."/>
            <person name="Vazquez S."/>
            <person name="Mac Cormack W."/>
            <person name="Iriarte A."/>
            <person name="Quiroga C."/>
        </authorList>
    </citation>
    <scope>NUCLEOTIDE SEQUENCE [LARGE SCALE GENOMIC DNA]</scope>
    <source>
        <strain evidence="2 3">Ag06-30</strain>
    </source>
</reference>
<dbReference type="EMBL" id="LRDC01000002">
    <property type="protein sequence ID" value="KVX02977.1"/>
    <property type="molecule type" value="Genomic_DNA"/>
</dbReference>
<dbReference type="InterPro" id="IPR052336">
    <property type="entry name" value="MlaD_Phospholipid_Transporter"/>
</dbReference>
<dbReference type="OMA" id="QYQFPKD"/>
<dbReference type="GeneID" id="41838743"/>
<proteinExistence type="predicted"/>
<evidence type="ECO:0000313" key="2">
    <source>
        <dbReference type="EMBL" id="KVX02977.1"/>
    </source>
</evidence>
<name>A0A119D0I5_SHEFR</name>
<dbReference type="Pfam" id="PF02470">
    <property type="entry name" value="MlaD"/>
    <property type="match status" value="1"/>
</dbReference>
<evidence type="ECO:0000259" key="1">
    <source>
        <dbReference type="Pfam" id="PF02470"/>
    </source>
</evidence>
<dbReference type="AlphaFoldDB" id="A0A119D0I5"/>
<accession>A0A119D0I5</accession>
<dbReference type="InterPro" id="IPR030970">
    <property type="entry name" value="ABC_MlaD"/>
</dbReference>
<protein>
    <submittedName>
        <fullName evidence="2">Outer membrane lipid asymmetry maintenance protein MlaD</fullName>
    </submittedName>
</protein>